<dbReference type="RefSeq" id="WP_338910618.1">
    <property type="nucleotide sequence ID" value="NZ_CP062176.1"/>
</dbReference>
<gene>
    <name evidence="2" type="ORF">IHE29_09565</name>
</gene>
<proteinExistence type="predicted"/>
<sequence length="67" mass="7289">MSVRDSLHWHPATQESHHARDSLPPIRPAQHAGGRDSARPEADPDPVVIEVKAAAVTLPDVLVIQNQ</sequence>
<evidence type="ECO:0000313" key="2">
    <source>
        <dbReference type="EMBL" id="WXK39508.1"/>
    </source>
</evidence>
<organism evidence="2 3">
    <name type="scientific">Mycetohabitans rhizoxinica</name>
    <dbReference type="NCBI Taxonomy" id="412963"/>
    <lineage>
        <taxon>Bacteria</taxon>
        <taxon>Pseudomonadati</taxon>
        <taxon>Pseudomonadota</taxon>
        <taxon>Betaproteobacteria</taxon>
        <taxon>Burkholderiales</taxon>
        <taxon>Burkholderiaceae</taxon>
        <taxon>Mycetohabitans</taxon>
    </lineage>
</organism>
<feature type="region of interest" description="Disordered" evidence="1">
    <location>
        <begin position="1"/>
        <end position="46"/>
    </location>
</feature>
<feature type="compositionally biased region" description="Basic and acidic residues" evidence="1">
    <location>
        <begin position="33"/>
        <end position="42"/>
    </location>
</feature>
<accession>A0ABZ2PZJ1</accession>
<dbReference type="Proteomes" id="UP001493153">
    <property type="component" value="Chromosome"/>
</dbReference>
<reference evidence="2 3" key="1">
    <citation type="submission" date="2020-09" db="EMBL/GenBank/DDBJ databases">
        <title>Genome sequences of Mycetohabitans spp.</title>
        <authorList>
            <person name="Carter M.E."/>
            <person name="Carpenter S.C.D."/>
            <person name="Bogdanove A.J."/>
        </authorList>
    </citation>
    <scope>NUCLEOTIDE SEQUENCE [LARGE SCALE GENOMIC DNA]</scope>
    <source>
        <strain evidence="2 3">B12</strain>
    </source>
</reference>
<evidence type="ECO:0000313" key="3">
    <source>
        <dbReference type="Proteomes" id="UP001493153"/>
    </source>
</evidence>
<dbReference type="EMBL" id="CP062176">
    <property type="protein sequence ID" value="WXK39508.1"/>
    <property type="molecule type" value="Genomic_DNA"/>
</dbReference>
<name>A0ABZ2PZJ1_9BURK</name>
<evidence type="ECO:0000256" key="1">
    <source>
        <dbReference type="SAM" id="MobiDB-lite"/>
    </source>
</evidence>
<keyword evidence="3" id="KW-1185">Reference proteome</keyword>
<protein>
    <submittedName>
        <fullName evidence="2">Uncharacterized protein</fullName>
    </submittedName>
</protein>